<organism evidence="1 2">
    <name type="scientific">Achaetomium macrosporum</name>
    <dbReference type="NCBI Taxonomy" id="79813"/>
    <lineage>
        <taxon>Eukaryota</taxon>
        <taxon>Fungi</taxon>
        <taxon>Dikarya</taxon>
        <taxon>Ascomycota</taxon>
        <taxon>Pezizomycotina</taxon>
        <taxon>Sordariomycetes</taxon>
        <taxon>Sordariomycetidae</taxon>
        <taxon>Sordariales</taxon>
        <taxon>Chaetomiaceae</taxon>
        <taxon>Achaetomium</taxon>
    </lineage>
</organism>
<sequence>MTDTLASTDSATVFQGVRTGTDGSYSQAFWTNCTPDTCSGFTRIVDGTNHPYGRDFFVDGNSGPFRFEGCGGSGLTLFQIGQFNCDCGFELWDFNAST</sequence>
<protein>
    <submittedName>
        <fullName evidence="1">Uncharacterized protein</fullName>
    </submittedName>
</protein>
<proteinExistence type="predicted"/>
<reference evidence="1" key="1">
    <citation type="journal article" date="2023" name="Mol. Phylogenet. Evol.">
        <title>Genome-scale phylogeny and comparative genomics of the fungal order Sordariales.</title>
        <authorList>
            <person name="Hensen N."/>
            <person name="Bonometti L."/>
            <person name="Westerberg I."/>
            <person name="Brannstrom I.O."/>
            <person name="Guillou S."/>
            <person name="Cros-Aarteil S."/>
            <person name="Calhoun S."/>
            <person name="Haridas S."/>
            <person name="Kuo A."/>
            <person name="Mondo S."/>
            <person name="Pangilinan J."/>
            <person name="Riley R."/>
            <person name="LaButti K."/>
            <person name="Andreopoulos B."/>
            <person name="Lipzen A."/>
            <person name="Chen C."/>
            <person name="Yan M."/>
            <person name="Daum C."/>
            <person name="Ng V."/>
            <person name="Clum A."/>
            <person name="Steindorff A."/>
            <person name="Ohm R.A."/>
            <person name="Martin F."/>
            <person name="Silar P."/>
            <person name="Natvig D.O."/>
            <person name="Lalanne C."/>
            <person name="Gautier V."/>
            <person name="Ament-Velasquez S.L."/>
            <person name="Kruys A."/>
            <person name="Hutchinson M.I."/>
            <person name="Powell A.J."/>
            <person name="Barry K."/>
            <person name="Miller A.N."/>
            <person name="Grigoriev I.V."/>
            <person name="Debuchy R."/>
            <person name="Gladieux P."/>
            <person name="Hiltunen Thoren M."/>
            <person name="Johannesson H."/>
        </authorList>
    </citation>
    <scope>NUCLEOTIDE SEQUENCE</scope>
    <source>
        <strain evidence="1">CBS 532.94</strain>
    </source>
</reference>
<evidence type="ECO:0000313" key="1">
    <source>
        <dbReference type="EMBL" id="KAK4234127.1"/>
    </source>
</evidence>
<name>A0AAN7C3L6_9PEZI</name>
<dbReference type="EMBL" id="MU860413">
    <property type="protein sequence ID" value="KAK4234127.1"/>
    <property type="molecule type" value="Genomic_DNA"/>
</dbReference>
<evidence type="ECO:0000313" key="2">
    <source>
        <dbReference type="Proteomes" id="UP001303760"/>
    </source>
</evidence>
<comment type="caution">
    <text evidence="1">The sequence shown here is derived from an EMBL/GenBank/DDBJ whole genome shotgun (WGS) entry which is preliminary data.</text>
</comment>
<reference evidence="1" key="2">
    <citation type="submission" date="2023-05" db="EMBL/GenBank/DDBJ databases">
        <authorList>
            <consortium name="Lawrence Berkeley National Laboratory"/>
            <person name="Steindorff A."/>
            <person name="Hensen N."/>
            <person name="Bonometti L."/>
            <person name="Westerberg I."/>
            <person name="Brannstrom I.O."/>
            <person name="Guillou S."/>
            <person name="Cros-Aarteil S."/>
            <person name="Calhoun S."/>
            <person name="Haridas S."/>
            <person name="Kuo A."/>
            <person name="Mondo S."/>
            <person name="Pangilinan J."/>
            <person name="Riley R."/>
            <person name="Labutti K."/>
            <person name="Andreopoulos B."/>
            <person name="Lipzen A."/>
            <person name="Chen C."/>
            <person name="Yanf M."/>
            <person name="Daum C."/>
            <person name="Ng V."/>
            <person name="Clum A."/>
            <person name="Ohm R."/>
            <person name="Martin F."/>
            <person name="Silar P."/>
            <person name="Natvig D."/>
            <person name="Lalanne C."/>
            <person name="Gautier V."/>
            <person name="Ament-Velasquez S.L."/>
            <person name="Kruys A."/>
            <person name="Hutchinson M.I."/>
            <person name="Powell A.J."/>
            <person name="Barry K."/>
            <person name="Miller A.N."/>
            <person name="Grigoriev I.V."/>
            <person name="Debuchy R."/>
            <person name="Gladieux P."/>
            <person name="Thoren M.H."/>
            <person name="Johannesson H."/>
        </authorList>
    </citation>
    <scope>NUCLEOTIDE SEQUENCE</scope>
    <source>
        <strain evidence="1">CBS 532.94</strain>
    </source>
</reference>
<accession>A0AAN7C3L6</accession>
<keyword evidence="2" id="KW-1185">Reference proteome</keyword>
<dbReference type="Proteomes" id="UP001303760">
    <property type="component" value="Unassembled WGS sequence"/>
</dbReference>
<dbReference type="AlphaFoldDB" id="A0AAN7C3L6"/>
<gene>
    <name evidence="1" type="ORF">C8A03DRAFT_38112</name>
</gene>